<evidence type="ECO:0000313" key="14">
    <source>
        <dbReference type="Proteomes" id="UP000257080"/>
    </source>
</evidence>
<comment type="catalytic activity">
    <reaction evidence="9 10">
        <text>1D-myo-inositol 2-amino-2-deoxy-alpha-D-glucopyranoside + L-cysteine + ATP = 1D-myo-inositol 2-(L-cysteinylamino)-2-deoxy-alpha-D-glucopyranoside + AMP + diphosphate + H(+)</text>
        <dbReference type="Rhea" id="RHEA:26176"/>
        <dbReference type="ChEBI" id="CHEBI:15378"/>
        <dbReference type="ChEBI" id="CHEBI:30616"/>
        <dbReference type="ChEBI" id="CHEBI:33019"/>
        <dbReference type="ChEBI" id="CHEBI:35235"/>
        <dbReference type="ChEBI" id="CHEBI:58886"/>
        <dbReference type="ChEBI" id="CHEBI:58887"/>
        <dbReference type="ChEBI" id="CHEBI:456215"/>
        <dbReference type="EC" id="6.3.1.13"/>
    </reaction>
</comment>
<keyword evidence="8 10" id="KW-0067">ATP-binding</keyword>
<dbReference type="GO" id="GO:0004817">
    <property type="term" value="F:cysteine-tRNA ligase activity"/>
    <property type="evidence" value="ECO:0007669"/>
    <property type="project" value="TreeGrafter"/>
</dbReference>
<dbReference type="NCBIfam" id="TIGR03447">
    <property type="entry name" value="mycothiol_MshC"/>
    <property type="match status" value="1"/>
</dbReference>
<dbReference type="InterPro" id="IPR032678">
    <property type="entry name" value="tRNA-synt_1_cat_dom"/>
</dbReference>
<dbReference type="PANTHER" id="PTHR10890">
    <property type="entry name" value="CYSTEINYL-TRNA SYNTHETASE"/>
    <property type="match status" value="1"/>
</dbReference>
<feature type="binding site" evidence="10">
    <location>
        <position position="267"/>
    </location>
    <ligand>
        <name>Zn(2+)</name>
        <dbReference type="ChEBI" id="CHEBI:29105"/>
    </ligand>
</feature>
<keyword evidence="6 10" id="KW-0547">Nucleotide-binding</keyword>
<dbReference type="InterPro" id="IPR024909">
    <property type="entry name" value="Cys-tRNA/MSH_ligase"/>
</dbReference>
<dbReference type="EC" id="6.3.1.13" evidence="10"/>
<evidence type="ECO:0000313" key="13">
    <source>
        <dbReference type="EMBL" id="RFA27568.1"/>
    </source>
</evidence>
<dbReference type="AlphaFoldDB" id="A0A3E0WCY0"/>
<feature type="short sequence motif" description="'HIGH' region" evidence="10">
    <location>
        <begin position="46"/>
        <end position="56"/>
    </location>
</feature>
<dbReference type="OrthoDB" id="9815130at2"/>
<evidence type="ECO:0000256" key="3">
    <source>
        <dbReference type="ARBA" id="ARBA00011245"/>
    </source>
</evidence>
<feature type="binding site" evidence="10">
    <location>
        <begin position="260"/>
        <end position="262"/>
    </location>
    <ligand>
        <name>L-cysteinyl-5'-AMP</name>
        <dbReference type="ChEBI" id="CHEBI:144924"/>
    </ligand>
</feature>
<evidence type="ECO:0000256" key="11">
    <source>
        <dbReference type="SAM" id="MobiDB-lite"/>
    </source>
</evidence>
<name>A0A3E0WCY0_9MICO</name>
<dbReference type="Proteomes" id="UP000257080">
    <property type="component" value="Unassembled WGS sequence"/>
</dbReference>
<feature type="short sequence motif" description="'ERGGDP' region" evidence="10">
    <location>
        <begin position="198"/>
        <end position="203"/>
    </location>
</feature>
<dbReference type="Gene3D" id="1.20.120.640">
    <property type="entry name" value="Anticodon-binding domain of a subclass of class I aminoacyl-tRNA synthetases"/>
    <property type="match status" value="1"/>
</dbReference>
<dbReference type="InterPro" id="IPR014729">
    <property type="entry name" value="Rossmann-like_a/b/a_fold"/>
</dbReference>
<dbReference type="PANTHER" id="PTHR10890:SF3">
    <property type="entry name" value="CYSTEINE--TRNA LIGASE, CYTOPLASMIC"/>
    <property type="match status" value="1"/>
</dbReference>
<dbReference type="EMBL" id="NBXE01000019">
    <property type="protein sequence ID" value="RFA27568.1"/>
    <property type="molecule type" value="Genomic_DNA"/>
</dbReference>
<feature type="binding site" evidence="10">
    <location>
        <position position="293"/>
    </location>
    <ligand>
        <name>L-cysteinyl-5'-AMP</name>
        <dbReference type="ChEBI" id="CHEBI:144924"/>
    </ligand>
</feature>
<dbReference type="CDD" id="cd00672">
    <property type="entry name" value="CysRS_core"/>
    <property type="match status" value="1"/>
</dbReference>
<protein>
    <recommendedName>
        <fullName evidence="10">L-cysteine:1D-myo-inositol 2-amino-2-deoxy-alpha-D-glucopyranoside ligase</fullName>
        <shortName evidence="10">L-Cys:GlcN-Ins ligase</shortName>
        <ecNumber evidence="10">6.3.1.13</ecNumber>
    </recommendedName>
    <alternativeName>
        <fullName evidence="10">Mycothiol ligase</fullName>
        <shortName evidence="10">MSH ligase</shortName>
    </alternativeName>
</protein>
<evidence type="ECO:0000256" key="5">
    <source>
        <dbReference type="ARBA" id="ARBA00022723"/>
    </source>
</evidence>
<dbReference type="GO" id="GO:0005524">
    <property type="term" value="F:ATP binding"/>
    <property type="evidence" value="ECO:0007669"/>
    <property type="project" value="UniProtKB-KW"/>
</dbReference>
<comment type="function">
    <text evidence="1 10">Catalyzes the ATP-dependent condensation of GlcN-Ins and L-cysteine to form L-Cys-GlcN-Ins.</text>
</comment>
<keyword evidence="5 10" id="KW-0479">Metal-binding</keyword>
<evidence type="ECO:0000256" key="6">
    <source>
        <dbReference type="ARBA" id="ARBA00022741"/>
    </source>
</evidence>
<feature type="binding site" evidence="10">
    <location>
        <begin position="44"/>
        <end position="47"/>
    </location>
    <ligand>
        <name>L-cysteinyl-5'-AMP</name>
        <dbReference type="ChEBI" id="CHEBI:144924"/>
    </ligand>
</feature>
<comment type="caution">
    <text evidence="13">The sequence shown here is derived from an EMBL/GenBank/DDBJ whole genome shotgun (WGS) entry which is preliminary data.</text>
</comment>
<evidence type="ECO:0000256" key="2">
    <source>
        <dbReference type="ARBA" id="ARBA00007723"/>
    </source>
</evidence>
<dbReference type="Pfam" id="PF01406">
    <property type="entry name" value="tRNA-synt_1e"/>
    <property type="match status" value="1"/>
</dbReference>
<feature type="region of interest" description="Disordered" evidence="11">
    <location>
        <begin position="1"/>
        <end position="30"/>
    </location>
</feature>
<keyword evidence="4 10" id="KW-0436">Ligase</keyword>
<feature type="binding site" evidence="10">
    <location>
        <position position="238"/>
    </location>
    <ligand>
        <name>L-cysteinyl-5'-AMP</name>
        <dbReference type="ChEBI" id="CHEBI:144924"/>
    </ligand>
</feature>
<dbReference type="GO" id="GO:0010125">
    <property type="term" value="P:mycothiol biosynthetic process"/>
    <property type="evidence" value="ECO:0007669"/>
    <property type="project" value="UniProtKB-UniRule"/>
</dbReference>
<comment type="similarity">
    <text evidence="2 10">Belongs to the class-I aminoacyl-tRNA synthetase family. MshC subfamily.</text>
</comment>
<dbReference type="GO" id="GO:0035446">
    <property type="term" value="F:cysteine-glucosaminylinositol ligase activity"/>
    <property type="evidence" value="ECO:0007669"/>
    <property type="project" value="UniProtKB-UniRule"/>
</dbReference>
<feature type="binding site" evidence="10">
    <location>
        <position position="44"/>
    </location>
    <ligand>
        <name>Zn(2+)</name>
        <dbReference type="ChEBI" id="CHEBI:29105"/>
    </ligand>
</feature>
<dbReference type="GO" id="GO:0008270">
    <property type="term" value="F:zinc ion binding"/>
    <property type="evidence" value="ECO:0007669"/>
    <property type="project" value="UniProtKB-UniRule"/>
</dbReference>
<organism evidence="13 14">
    <name type="scientific">Subtercola boreus</name>
    <dbReference type="NCBI Taxonomy" id="120213"/>
    <lineage>
        <taxon>Bacteria</taxon>
        <taxon>Bacillati</taxon>
        <taxon>Actinomycetota</taxon>
        <taxon>Actinomycetes</taxon>
        <taxon>Micrococcales</taxon>
        <taxon>Microbacteriaceae</taxon>
        <taxon>Subtercola</taxon>
    </lineage>
</organism>
<evidence type="ECO:0000256" key="10">
    <source>
        <dbReference type="HAMAP-Rule" id="MF_01697"/>
    </source>
</evidence>
<feature type="binding site" evidence="10">
    <location>
        <position position="242"/>
    </location>
    <ligand>
        <name>Zn(2+)</name>
        <dbReference type="ChEBI" id="CHEBI:29105"/>
    </ligand>
</feature>
<dbReference type="Gene3D" id="3.40.50.620">
    <property type="entry name" value="HUPs"/>
    <property type="match status" value="1"/>
</dbReference>
<reference evidence="13 14" key="1">
    <citation type="submission" date="2017-04" db="EMBL/GenBank/DDBJ databases">
        <title>Comparative genome analysis of Subtercola boreus.</title>
        <authorList>
            <person name="Cho Y.-J."/>
            <person name="Cho A."/>
            <person name="Kim O.-S."/>
            <person name="Lee J.-I."/>
        </authorList>
    </citation>
    <scope>NUCLEOTIDE SEQUENCE [LARGE SCALE GENOMIC DNA]</scope>
    <source>
        <strain evidence="13 14">P28004</strain>
    </source>
</reference>
<comment type="cofactor">
    <cofactor evidence="10">
        <name>Zn(2+)</name>
        <dbReference type="ChEBI" id="CHEBI:29105"/>
    </cofactor>
    <text evidence="10">Binds 1 zinc ion per subunit.</text>
</comment>
<feature type="short sequence motif" description="'KMSKS' region" evidence="10">
    <location>
        <begin position="299"/>
        <end position="303"/>
    </location>
</feature>
<comment type="subunit">
    <text evidence="3 10">Monomer.</text>
</comment>
<sequence length="440" mass="46143">MHSWTSPDIPLLPGQAPTPRLFNQASGEIEPAPGTGGTAGLYVCGITPYDATHLGHASTYLAFDTLNRLWRDAGLTVDYAQNVTDVDDPLLERATATGVNWRELAASQTDLFRGDMEALRVIAPTSYVAVTEVVDEIGAAAAQLVEAGFAYTVPTPDALQRGAEDVYFDAAHAESATSWFLGMESRYDHATMLELFAQRGGDPDRAGKRDALDPLLWRVAREGEPEWPSAVGSGRPGWHIECAVIALKCVGENFAVQGGGADLIFPHHEFSAAHATALTGQPFASIHAHTGMVAYQGEKMSKSLGNLVLVSRLRAAGVDVRVIRLALLAHHYRSDWEYTDADLALASDRLARWSAAAQDAGTAVPADAEAGTAAGTVAGTGAVAGAAALTLLGSLRAALAADLDTPAALALLDGWFAAADAVPALVVDAVDALLGIRLTD</sequence>
<evidence type="ECO:0000256" key="7">
    <source>
        <dbReference type="ARBA" id="ARBA00022833"/>
    </source>
</evidence>
<evidence type="ECO:0000256" key="1">
    <source>
        <dbReference type="ARBA" id="ARBA00003679"/>
    </source>
</evidence>
<feature type="domain" description="tRNA synthetases class I catalytic" evidence="12">
    <location>
        <begin position="37"/>
        <end position="346"/>
    </location>
</feature>
<feature type="binding site" evidence="10">
    <location>
        <begin position="82"/>
        <end position="84"/>
    </location>
    <ligand>
        <name>L-cysteinyl-5'-AMP</name>
        <dbReference type="ChEBI" id="CHEBI:144924"/>
    </ligand>
</feature>
<dbReference type="InterPro" id="IPR017812">
    <property type="entry name" value="Mycothiol_ligase_MshC"/>
</dbReference>
<dbReference type="SUPFAM" id="SSF52374">
    <property type="entry name" value="Nucleotidylyl transferase"/>
    <property type="match status" value="1"/>
</dbReference>
<dbReference type="HAMAP" id="MF_01697">
    <property type="entry name" value="MshC"/>
    <property type="match status" value="1"/>
</dbReference>
<dbReference type="GO" id="GO:0005829">
    <property type="term" value="C:cytosol"/>
    <property type="evidence" value="ECO:0007669"/>
    <property type="project" value="TreeGrafter"/>
</dbReference>
<proteinExistence type="inferred from homology"/>
<keyword evidence="7 10" id="KW-0862">Zinc</keyword>
<feature type="binding site" evidence="10">
    <location>
        <position position="59"/>
    </location>
    <ligand>
        <name>L-cysteinyl-5'-AMP</name>
        <dbReference type="ChEBI" id="CHEBI:144924"/>
    </ligand>
</feature>
<dbReference type="PRINTS" id="PR00983">
    <property type="entry name" value="TRNASYNTHCYS"/>
</dbReference>
<accession>A0A3E0WCY0</accession>
<evidence type="ECO:0000256" key="9">
    <source>
        <dbReference type="ARBA" id="ARBA00048350"/>
    </source>
</evidence>
<evidence type="ECO:0000256" key="4">
    <source>
        <dbReference type="ARBA" id="ARBA00022598"/>
    </source>
</evidence>
<dbReference type="GO" id="GO:0006423">
    <property type="term" value="P:cysteinyl-tRNA aminoacylation"/>
    <property type="evidence" value="ECO:0007669"/>
    <property type="project" value="TreeGrafter"/>
</dbReference>
<dbReference type="RefSeq" id="WP_116418330.1">
    <property type="nucleotide sequence ID" value="NZ_NBXC01000014.1"/>
</dbReference>
<evidence type="ECO:0000256" key="8">
    <source>
        <dbReference type="ARBA" id="ARBA00022840"/>
    </source>
</evidence>
<gene>
    <name evidence="10" type="primary">mshC</name>
    <name evidence="13" type="ORF">B7R25_07530</name>
</gene>
<evidence type="ECO:0000259" key="12">
    <source>
        <dbReference type="Pfam" id="PF01406"/>
    </source>
</evidence>